<feature type="domain" description="EGF-like" evidence="12">
    <location>
        <begin position="995"/>
        <end position="1036"/>
    </location>
</feature>
<feature type="domain" description="EGF-like" evidence="12">
    <location>
        <begin position="895"/>
        <end position="935"/>
    </location>
</feature>
<dbReference type="PROSITE" id="PS50026">
    <property type="entry name" value="EGF_3"/>
    <property type="match status" value="18"/>
</dbReference>
<comment type="similarity">
    <text evidence="2">Belongs to the fibulin family.</text>
</comment>
<evidence type="ECO:0000256" key="6">
    <source>
        <dbReference type="ARBA" id="ARBA00022729"/>
    </source>
</evidence>
<dbReference type="PROSITE" id="PS01186">
    <property type="entry name" value="EGF_2"/>
    <property type="match status" value="9"/>
</dbReference>
<keyword evidence="9" id="KW-0325">Glycoprotein</keyword>
<dbReference type="Proteomes" id="UP000079169">
    <property type="component" value="Unplaced"/>
</dbReference>
<feature type="compositionally biased region" description="Acidic residues" evidence="11">
    <location>
        <begin position="679"/>
        <end position="692"/>
    </location>
</feature>
<dbReference type="InterPro" id="IPR001881">
    <property type="entry name" value="EGF-like_Ca-bd_dom"/>
</dbReference>
<keyword evidence="3" id="KW-0964">Secreted</keyword>
<dbReference type="PANTHER" id="PTHR24050">
    <property type="entry name" value="PA14 DOMAIN-CONTAINING PROTEIN"/>
    <property type="match status" value="1"/>
</dbReference>
<evidence type="ECO:0000256" key="9">
    <source>
        <dbReference type="ARBA" id="ARBA00023180"/>
    </source>
</evidence>
<dbReference type="FunFam" id="2.10.25.10:FF:000038">
    <property type="entry name" value="Fibrillin 2"/>
    <property type="match status" value="2"/>
</dbReference>
<dbReference type="CDD" id="cd00054">
    <property type="entry name" value="EGF_CA"/>
    <property type="match status" value="11"/>
</dbReference>
<dbReference type="SUPFAM" id="SSF57196">
    <property type="entry name" value="EGF/Laminin"/>
    <property type="match status" value="7"/>
</dbReference>
<dbReference type="GO" id="GO:0071944">
    <property type="term" value="C:cell periphery"/>
    <property type="evidence" value="ECO:0007669"/>
    <property type="project" value="UniProtKB-ARBA"/>
</dbReference>
<evidence type="ECO:0000256" key="2">
    <source>
        <dbReference type="ARBA" id="ARBA00006127"/>
    </source>
</evidence>
<dbReference type="Gene3D" id="3.90.290.10">
    <property type="entry name" value="TGF-beta binding (TB) domain"/>
    <property type="match status" value="4"/>
</dbReference>
<feature type="domain" description="EGF-like" evidence="12">
    <location>
        <begin position="837"/>
        <end position="879"/>
    </location>
</feature>
<dbReference type="FunFam" id="2.10.25.10:FF:000071">
    <property type="entry name" value="Fibrillin 2"/>
    <property type="match status" value="1"/>
</dbReference>
<feature type="domain" description="EGF-like" evidence="12">
    <location>
        <begin position="1191"/>
        <end position="1229"/>
    </location>
</feature>
<dbReference type="FunFam" id="2.10.25.10:FF:000014">
    <property type="entry name" value="Latent-transforming growth factor beta-binding protein 3"/>
    <property type="match status" value="1"/>
</dbReference>
<evidence type="ECO:0000259" key="13">
    <source>
        <dbReference type="PROSITE" id="PS51364"/>
    </source>
</evidence>
<reference evidence="15" key="1">
    <citation type="submission" date="2025-08" db="UniProtKB">
        <authorList>
            <consortium name="RefSeq"/>
        </authorList>
    </citation>
    <scope>IDENTIFICATION</scope>
</reference>
<feature type="disulfide bond" evidence="10">
    <location>
        <begin position="454"/>
        <end position="463"/>
    </location>
</feature>
<dbReference type="Pfam" id="PF14670">
    <property type="entry name" value="FXa_inhibition"/>
    <property type="match status" value="1"/>
</dbReference>
<dbReference type="FunFam" id="2.10.25.10:FF:000005">
    <property type="entry name" value="Fibrillin 2"/>
    <property type="match status" value="1"/>
</dbReference>
<evidence type="ECO:0000256" key="3">
    <source>
        <dbReference type="ARBA" id="ARBA00022525"/>
    </source>
</evidence>
<dbReference type="SMART" id="SM00179">
    <property type="entry name" value="EGF_CA"/>
    <property type="match status" value="21"/>
</dbReference>
<keyword evidence="5 10" id="KW-0245">EGF-like domain</keyword>
<feature type="domain" description="EGF-like" evidence="12">
    <location>
        <begin position="218"/>
        <end position="259"/>
    </location>
</feature>
<dbReference type="GO" id="GO:0005509">
    <property type="term" value="F:calcium ion binding"/>
    <property type="evidence" value="ECO:0007669"/>
    <property type="project" value="InterPro"/>
</dbReference>
<evidence type="ECO:0000313" key="15">
    <source>
        <dbReference type="RefSeq" id="XP_026682343.1"/>
    </source>
</evidence>
<accession>A0A3Q0J5W5</accession>
<dbReference type="InterPro" id="IPR049883">
    <property type="entry name" value="NOTCH1_EGF-like"/>
</dbReference>
<dbReference type="PaxDb" id="121845-A0A3Q0J5W5"/>
<dbReference type="SUPFAM" id="SSF57581">
    <property type="entry name" value="TB module/8-cys domain"/>
    <property type="match status" value="4"/>
</dbReference>
<comment type="caution">
    <text evidence="10">Lacks conserved residue(s) required for the propagation of feature annotation.</text>
</comment>
<feature type="domain" description="EGF-like" evidence="12">
    <location>
        <begin position="134"/>
        <end position="175"/>
    </location>
</feature>
<organism evidence="14 15">
    <name type="scientific">Diaphorina citri</name>
    <name type="common">Asian citrus psyllid</name>
    <dbReference type="NCBI Taxonomy" id="121845"/>
    <lineage>
        <taxon>Eukaryota</taxon>
        <taxon>Metazoa</taxon>
        <taxon>Ecdysozoa</taxon>
        <taxon>Arthropoda</taxon>
        <taxon>Hexapoda</taxon>
        <taxon>Insecta</taxon>
        <taxon>Pterygota</taxon>
        <taxon>Neoptera</taxon>
        <taxon>Paraneoptera</taxon>
        <taxon>Hemiptera</taxon>
        <taxon>Sternorrhyncha</taxon>
        <taxon>Psylloidea</taxon>
        <taxon>Psyllidae</taxon>
        <taxon>Diaphorininae</taxon>
        <taxon>Diaphorina</taxon>
    </lineage>
</organism>
<feature type="domain" description="EGF-like" evidence="12">
    <location>
        <begin position="427"/>
        <end position="464"/>
    </location>
</feature>
<feature type="domain" description="EGF-like" evidence="12">
    <location>
        <begin position="567"/>
        <end position="604"/>
    </location>
</feature>
<evidence type="ECO:0000256" key="8">
    <source>
        <dbReference type="ARBA" id="ARBA00023157"/>
    </source>
</evidence>
<keyword evidence="6" id="KW-0732">Signal</keyword>
<dbReference type="Pfam" id="PF00683">
    <property type="entry name" value="TB"/>
    <property type="match status" value="4"/>
</dbReference>
<dbReference type="Pfam" id="PF12662">
    <property type="entry name" value="cEGF"/>
    <property type="match status" value="2"/>
</dbReference>
<keyword evidence="7" id="KW-0677">Repeat</keyword>
<dbReference type="STRING" id="121845.A0A3Q0J5W5"/>
<dbReference type="InterPro" id="IPR052235">
    <property type="entry name" value="Nephronectin_domain"/>
</dbReference>
<feature type="domain" description="EGF-like" evidence="12">
    <location>
        <begin position="794"/>
        <end position="836"/>
    </location>
</feature>
<feature type="domain" description="EGF-like" evidence="12">
    <location>
        <begin position="1107"/>
        <end position="1144"/>
    </location>
</feature>
<proteinExistence type="inferred from homology"/>
<dbReference type="PANTHER" id="PTHR24050:SF27">
    <property type="entry name" value="FIBRILLIN-1"/>
    <property type="match status" value="1"/>
</dbReference>
<comment type="subcellular location">
    <subcellularLocation>
        <location evidence="1">Secreted</location>
        <location evidence="1">Extracellular space</location>
        <location evidence="1">Extracellular matrix</location>
    </subcellularLocation>
</comment>
<feature type="non-terminal residue" evidence="15">
    <location>
        <position position="1291"/>
    </location>
</feature>
<feature type="domain" description="TB" evidence="13">
    <location>
        <begin position="68"/>
        <end position="123"/>
    </location>
</feature>
<dbReference type="RefSeq" id="XP_026682343.1">
    <property type="nucleotide sequence ID" value="XM_026826542.1"/>
</dbReference>
<keyword evidence="14" id="KW-1185">Reference proteome</keyword>
<protein>
    <submittedName>
        <fullName evidence="15">Fibrillin-2-like</fullName>
    </submittedName>
</protein>
<feature type="domain" description="EGF-like" evidence="12">
    <location>
        <begin position="1149"/>
        <end position="1190"/>
    </location>
</feature>
<feature type="domain" description="EGF-like" evidence="12">
    <location>
        <begin position="632"/>
        <end position="669"/>
    </location>
</feature>
<feature type="domain" description="TB" evidence="13">
    <location>
        <begin position="1041"/>
        <end position="1096"/>
    </location>
</feature>
<feature type="domain" description="TB" evidence="13">
    <location>
        <begin position="372"/>
        <end position="415"/>
    </location>
</feature>
<feature type="domain" description="EGF-like" evidence="12">
    <location>
        <begin position="21"/>
        <end position="63"/>
    </location>
</feature>
<feature type="domain" description="EGF-like" evidence="12">
    <location>
        <begin position="260"/>
        <end position="301"/>
    </location>
</feature>
<dbReference type="InterPro" id="IPR000152">
    <property type="entry name" value="EGF-type_Asp/Asn_hydroxyl_site"/>
</dbReference>
<feature type="domain" description="EGF-like" evidence="12">
    <location>
        <begin position="302"/>
        <end position="342"/>
    </location>
</feature>
<dbReference type="InterPro" id="IPR026823">
    <property type="entry name" value="cEGF"/>
</dbReference>
<keyword evidence="4" id="KW-0272">Extracellular matrix</keyword>
<dbReference type="SMART" id="SM00181">
    <property type="entry name" value="EGF"/>
    <property type="match status" value="20"/>
</dbReference>
<feature type="domain" description="EGF-like" evidence="12">
    <location>
        <begin position="936"/>
        <end position="972"/>
    </location>
</feature>
<sequence>MHTSETRFICQCTVDGKICSDVNECQVNPGICKGGATCLNTEGSFTCICPPGLSLDTTGTQCIDLRLETCFTDYKHGTGLSPVRGVYPKTTCCCSLVGKAWGAEEDRCDACPKFGTTQFADLCPKGPGYVDKKDINECLEFPEICTNGRCRNGLGTFSCKCNQGYTLDELGLKCIDIDECSILHGVCGDGECQNIPGSFTCNCKEGYRSTAMMQICTDIDECAETPGLCRGGQCKNTPGSYHCVCPPGHELAPDKQSCKDIDECSRTSGICSNGICENMMGTYECVCSDGYTHTQHRTSCEDIDECEDSNGDCQHICVNVPGSYNCACTTGYSLGPDLHQCHDINECNLNKRICNGGQCNNTLEECIDMRRELCYLNYTDGLCSLPMSNEQTRMVCCCSMGQSWGKPCQPCPPPGHSSLSDVFSSLNIDECSILHGVCGDGECQNIPGSFTCNCIFLFGSFTCRCKDGFVGNGLVCRDINECLTNNGGCNQNAQCINNDGSFKRSVSICDEKNQEKVIGSSICEHITAVTYCFASSFLFSEECIDMRREFKCVCDEGFRGDGYSCEDIDECTDNTNYCENGHCLNYPGSFRCECEMGFMNPDDKNEQACIDINECQMFNNLCVYGRCENTFDINECQMFNNLCVYGRCENTFGMFRCECNEGFQLDNSGDKRESRCYLDTEEEEEEEEEEEGGYGGGSRRVTCTKEIAGSTTRSTCCCSIGKAWGPQCEECPAVGSDEHKTLCPGGSGYRPNSATVVLEDINECEEHDNICENGHCTNTFGSFMCSCQDGFKLDDNECNRIPTPCRGNAQCVNSPGSYECQCPEGYKLGPTMRECIDDNECNRIPTPCRGNAQCVNSPGSYECQCPEGYKLGPTMRECIGKAIENFGYSALTCEDINECLELSNQCAFRCHNVPGSFRCICPYGYALAPDGRHCIDVDECRTPANTCKFSCKNLIGSYMCTCPPGYQQVTHSTVAIATTDTRTAESGGKSHECVDVNECELNLDSCANGRCVNLEGSYRCECERGFKLSLDGKQCLDQRLGFCYRSLTNGRCVLPTGPALLMEVTRMDCCCTMGMAWGPQCQLCPTRGSQEYTDLCLESGLTVDGRDIDECVTIPDLCEHGKCINTQGSYRCLCNKGYKLYHGDTKCRDINECEQFPGLCAHTCTNTEGSYTCGCHPGFELSSDGSGTCLDSDECATGRHICQQICVNTVGSYSCACRPGFKQDGDHCRDIDECKEEINGVAVCPKPGTCINTMGSFRCLCPRGFKLDRTGTFCLDQDECTDDSKCREGCQ</sequence>
<dbReference type="InterPro" id="IPR000742">
    <property type="entry name" value="EGF"/>
</dbReference>
<dbReference type="Pfam" id="PF07645">
    <property type="entry name" value="EGF_CA"/>
    <property type="match status" value="16"/>
</dbReference>
<evidence type="ECO:0000256" key="7">
    <source>
        <dbReference type="ARBA" id="ARBA00022737"/>
    </source>
</evidence>
<dbReference type="SUPFAM" id="SSF57184">
    <property type="entry name" value="Growth factor receptor domain"/>
    <property type="match status" value="4"/>
</dbReference>
<feature type="domain" description="EGF-like" evidence="12">
    <location>
        <begin position="1230"/>
        <end position="1271"/>
    </location>
</feature>
<dbReference type="InterPro" id="IPR009030">
    <property type="entry name" value="Growth_fac_rcpt_cys_sf"/>
</dbReference>
<evidence type="ECO:0000259" key="12">
    <source>
        <dbReference type="PROSITE" id="PS50026"/>
    </source>
</evidence>
<dbReference type="InterPro" id="IPR018097">
    <property type="entry name" value="EGF_Ca-bd_CS"/>
</dbReference>
<dbReference type="KEGG" id="dci:103513297"/>
<evidence type="ECO:0000256" key="1">
    <source>
        <dbReference type="ARBA" id="ARBA00004498"/>
    </source>
</evidence>
<evidence type="ECO:0000256" key="4">
    <source>
        <dbReference type="ARBA" id="ARBA00022530"/>
    </source>
</evidence>
<dbReference type="FunFam" id="2.10.25.10:FF:000010">
    <property type="entry name" value="Pro-epidermal growth factor"/>
    <property type="match status" value="1"/>
</dbReference>
<evidence type="ECO:0000256" key="10">
    <source>
        <dbReference type="PROSITE-ProRule" id="PRU00076"/>
    </source>
</evidence>
<dbReference type="Gene3D" id="2.10.25.10">
    <property type="entry name" value="Laminin"/>
    <property type="match status" value="21"/>
</dbReference>
<dbReference type="InterPro" id="IPR036773">
    <property type="entry name" value="TB_dom_sf"/>
</dbReference>
<dbReference type="FunFam" id="2.10.25.10:FF:000003">
    <property type="entry name" value="fibrillin-1 isoform X1"/>
    <property type="match status" value="10"/>
</dbReference>
<keyword evidence="8 10" id="KW-1015">Disulfide bond</keyword>
<feature type="domain" description="TB" evidence="13">
    <location>
        <begin position="674"/>
        <end position="743"/>
    </location>
</feature>
<dbReference type="FunFam" id="2.10.25.10:FF:000240">
    <property type="entry name" value="Vitamin K-dependent protein S"/>
    <property type="match status" value="1"/>
</dbReference>
<evidence type="ECO:0000313" key="14">
    <source>
        <dbReference type="Proteomes" id="UP000079169"/>
    </source>
</evidence>
<dbReference type="PROSITE" id="PS00010">
    <property type="entry name" value="ASX_HYDROXYL"/>
    <property type="match status" value="18"/>
</dbReference>
<dbReference type="InterPro" id="IPR017878">
    <property type="entry name" value="TB_dom"/>
</dbReference>
<feature type="region of interest" description="Disordered" evidence="11">
    <location>
        <begin position="678"/>
        <end position="697"/>
    </location>
</feature>
<dbReference type="GeneID" id="103513297"/>
<dbReference type="PROSITE" id="PS51364">
    <property type="entry name" value="TB"/>
    <property type="match status" value="4"/>
</dbReference>
<evidence type="ECO:0000256" key="11">
    <source>
        <dbReference type="SAM" id="MobiDB-lite"/>
    </source>
</evidence>
<feature type="domain" description="EGF-like" evidence="12">
    <location>
        <begin position="176"/>
        <end position="217"/>
    </location>
</feature>
<name>A0A3Q0J5W5_DIACI</name>
<gene>
    <name evidence="15" type="primary">LOC103513297</name>
</gene>
<dbReference type="PROSITE" id="PS01187">
    <property type="entry name" value="EGF_CA"/>
    <property type="match status" value="9"/>
</dbReference>
<evidence type="ECO:0000256" key="5">
    <source>
        <dbReference type="ARBA" id="ARBA00022536"/>
    </source>
</evidence>